<sequence length="365" mass="38710">MGARQSKRSVDITTTPKKDGIPAEGSVAGDAAAPGDGKLERIEESDGKPTTNGTAPHSDAVVDDKDKEKEKEQDKDKENDKDKDKDEDTEKEEVKVEDTRQESSNTDTPAVAEEATTPTDGNTTPISPESATSPDSKDAKKKDKKKKWSLRSLSFGKKDRSKTAREDAPKNGDVTKEEPLAEGGEEAEVAAPVEESPAEEKTEVSSPTVESTPAVAPAPVKEEEKAAPASPTPVEEKKEEPTPAPTPVPVEEKKEEIEKVEPVVVADKVEKIAEPEAPAENPAEVSATESVTEAPASPAPPVPAELPVLPPSEPALTEDVASVTKAIEDFEISDKAVAAAVNEAIESNNANEIVNDSLHQKVITE</sequence>
<feature type="compositionally biased region" description="Pro residues" evidence="1">
    <location>
        <begin position="297"/>
        <end position="313"/>
    </location>
</feature>
<organism evidence="2 3">
    <name type="scientific">Neodiprion lecontei</name>
    <name type="common">Redheaded pine sawfly</name>
    <dbReference type="NCBI Taxonomy" id="441921"/>
    <lineage>
        <taxon>Eukaryota</taxon>
        <taxon>Metazoa</taxon>
        <taxon>Ecdysozoa</taxon>
        <taxon>Arthropoda</taxon>
        <taxon>Hexapoda</taxon>
        <taxon>Insecta</taxon>
        <taxon>Pterygota</taxon>
        <taxon>Neoptera</taxon>
        <taxon>Endopterygota</taxon>
        <taxon>Hymenoptera</taxon>
        <taxon>Tenthredinoidea</taxon>
        <taxon>Diprionidae</taxon>
        <taxon>Diprioninae</taxon>
        <taxon>Neodiprion</taxon>
    </lineage>
</organism>
<feature type="compositionally biased region" description="Low complexity" evidence="1">
    <location>
        <begin position="106"/>
        <end position="120"/>
    </location>
</feature>
<evidence type="ECO:0000313" key="3">
    <source>
        <dbReference type="RefSeq" id="XP_046591598.1"/>
    </source>
</evidence>
<feature type="region of interest" description="Disordered" evidence="1">
    <location>
        <begin position="272"/>
        <end position="315"/>
    </location>
</feature>
<feature type="region of interest" description="Disordered" evidence="1">
    <location>
        <begin position="1"/>
        <end position="256"/>
    </location>
</feature>
<feature type="compositionally biased region" description="Basic and acidic residues" evidence="1">
    <location>
        <begin position="60"/>
        <end position="101"/>
    </location>
</feature>
<feature type="compositionally biased region" description="Polar residues" evidence="1">
    <location>
        <begin position="121"/>
        <end position="134"/>
    </location>
</feature>
<evidence type="ECO:0000313" key="2">
    <source>
        <dbReference type="Proteomes" id="UP000829291"/>
    </source>
</evidence>
<gene>
    <name evidence="3" type="primary">LOC107227521</name>
</gene>
<feature type="compositionally biased region" description="Basic and acidic residues" evidence="1">
    <location>
        <begin position="156"/>
        <end position="179"/>
    </location>
</feature>
<dbReference type="RefSeq" id="XP_046591598.1">
    <property type="nucleotide sequence ID" value="XM_046735642.1"/>
</dbReference>
<protein>
    <submittedName>
        <fullName evidence="3">A-kinase anchor protein 200 isoform X2</fullName>
    </submittedName>
</protein>
<feature type="compositionally biased region" description="Basic and acidic residues" evidence="1">
    <location>
        <begin position="37"/>
        <end position="47"/>
    </location>
</feature>
<dbReference type="Proteomes" id="UP000829291">
    <property type="component" value="Chromosome 3"/>
</dbReference>
<dbReference type="GeneID" id="107227521"/>
<proteinExistence type="predicted"/>
<keyword evidence="2" id="KW-1185">Reference proteome</keyword>
<name>A0ABM3FUA2_NEOLC</name>
<accession>A0ABM3FUA2</accession>
<reference evidence="3" key="1">
    <citation type="submission" date="2025-08" db="UniProtKB">
        <authorList>
            <consortium name="RefSeq"/>
        </authorList>
    </citation>
    <scope>IDENTIFICATION</scope>
    <source>
        <tissue evidence="3">Thorax and Abdomen</tissue>
    </source>
</reference>
<feature type="compositionally biased region" description="Low complexity" evidence="1">
    <location>
        <begin position="275"/>
        <end position="296"/>
    </location>
</feature>
<evidence type="ECO:0000256" key="1">
    <source>
        <dbReference type="SAM" id="MobiDB-lite"/>
    </source>
</evidence>